<feature type="domain" description="DM13" evidence="2">
    <location>
        <begin position="39"/>
        <end position="152"/>
    </location>
</feature>
<evidence type="ECO:0000259" key="2">
    <source>
        <dbReference type="PROSITE" id="PS51549"/>
    </source>
</evidence>
<evidence type="ECO:0000313" key="3">
    <source>
        <dbReference type="EMBL" id="PTM57892.1"/>
    </source>
</evidence>
<dbReference type="Pfam" id="PF10517">
    <property type="entry name" value="DM13"/>
    <property type="match status" value="1"/>
</dbReference>
<keyword evidence="1" id="KW-0732">Signal</keyword>
<name>A0A2T4Z7M4_9BACL</name>
<feature type="signal peptide" evidence="1">
    <location>
        <begin position="1"/>
        <end position="27"/>
    </location>
</feature>
<keyword evidence="4" id="KW-1185">Reference proteome</keyword>
<organism evidence="3 4">
    <name type="scientific">Desmospora activa DSM 45169</name>
    <dbReference type="NCBI Taxonomy" id="1121389"/>
    <lineage>
        <taxon>Bacteria</taxon>
        <taxon>Bacillati</taxon>
        <taxon>Bacillota</taxon>
        <taxon>Bacilli</taxon>
        <taxon>Bacillales</taxon>
        <taxon>Thermoactinomycetaceae</taxon>
        <taxon>Desmospora</taxon>
    </lineage>
</organism>
<reference evidence="3 4" key="1">
    <citation type="submission" date="2018-04" db="EMBL/GenBank/DDBJ databases">
        <title>Genomic Encyclopedia of Archaeal and Bacterial Type Strains, Phase II (KMG-II): from individual species to whole genera.</title>
        <authorList>
            <person name="Goeker M."/>
        </authorList>
    </citation>
    <scope>NUCLEOTIDE SEQUENCE [LARGE SCALE GENOMIC DNA]</scope>
    <source>
        <strain evidence="3 4">DSM 45169</strain>
    </source>
</reference>
<dbReference type="AlphaFoldDB" id="A0A2T4Z7M4"/>
<dbReference type="RefSeq" id="WP_107724759.1">
    <property type="nucleotide sequence ID" value="NZ_PZZP01000001.1"/>
</dbReference>
<dbReference type="PROSITE" id="PS51549">
    <property type="entry name" value="DM13"/>
    <property type="match status" value="1"/>
</dbReference>
<dbReference type="EMBL" id="PZZP01000001">
    <property type="protein sequence ID" value="PTM57892.1"/>
    <property type="molecule type" value="Genomic_DNA"/>
</dbReference>
<evidence type="ECO:0000256" key="1">
    <source>
        <dbReference type="SAM" id="SignalP"/>
    </source>
</evidence>
<dbReference type="InterPro" id="IPR019545">
    <property type="entry name" value="DM13_domain"/>
</dbReference>
<protein>
    <submittedName>
        <fullName evidence="3">Electron transfer DM13</fullName>
    </submittedName>
</protein>
<gene>
    <name evidence="3" type="ORF">C8J48_0457</name>
</gene>
<dbReference type="Proteomes" id="UP000241639">
    <property type="component" value="Unassembled WGS sequence"/>
</dbReference>
<feature type="chain" id="PRO_5039409400" evidence="1">
    <location>
        <begin position="28"/>
        <end position="155"/>
    </location>
</feature>
<comment type="caution">
    <text evidence="3">The sequence shown here is derived from an EMBL/GenBank/DDBJ whole genome shotgun (WGS) entry which is preliminary data.</text>
</comment>
<sequence length="155" mass="17339">MNKKWWKMIAIIVVAALAVAVFIQQNAAVNADEDEEGWRLLAQGDLQGVARSGEGQVSIYERQDGSRLLRLTNFKAVEESDLRMVLVNQRDVSDNESVKHATRVDLGSIKQGSQGEGNQDFNIPTDVDLSQFPAVAIWNEESEENFLAAMLRYNE</sequence>
<dbReference type="OrthoDB" id="155521at2"/>
<accession>A0A2T4Z7M4</accession>
<evidence type="ECO:0000313" key="4">
    <source>
        <dbReference type="Proteomes" id="UP000241639"/>
    </source>
</evidence>
<proteinExistence type="predicted"/>